<dbReference type="EMBL" id="QMKO01001969">
    <property type="protein sequence ID" value="RTG85472.1"/>
    <property type="molecule type" value="Genomic_DNA"/>
</dbReference>
<dbReference type="InterPro" id="IPR041658">
    <property type="entry name" value="AAA_lid_11"/>
</dbReference>
<dbReference type="GO" id="GO:0045505">
    <property type="term" value="F:dynein intermediate chain binding"/>
    <property type="evidence" value="ECO:0007669"/>
    <property type="project" value="InterPro"/>
</dbReference>
<keyword evidence="4" id="KW-1185">Reference proteome</keyword>
<dbReference type="InterPro" id="IPR041228">
    <property type="entry name" value="Dynein_C"/>
</dbReference>
<evidence type="ECO:0000259" key="2">
    <source>
        <dbReference type="Pfam" id="PF18199"/>
    </source>
</evidence>
<evidence type="ECO:0000313" key="3">
    <source>
        <dbReference type="EMBL" id="RTG85472.1"/>
    </source>
</evidence>
<dbReference type="Gene3D" id="1.10.8.720">
    <property type="entry name" value="Region D6 of dynein motor"/>
    <property type="match status" value="1"/>
</dbReference>
<accession>A0A430QCN4</accession>
<dbReference type="InterPro" id="IPR026983">
    <property type="entry name" value="DHC"/>
</dbReference>
<dbReference type="GO" id="GO:0051959">
    <property type="term" value="F:dynein light intermediate chain binding"/>
    <property type="evidence" value="ECO:0007669"/>
    <property type="project" value="InterPro"/>
</dbReference>
<dbReference type="GO" id="GO:0007018">
    <property type="term" value="P:microtubule-based movement"/>
    <property type="evidence" value="ECO:0007669"/>
    <property type="project" value="InterPro"/>
</dbReference>
<evidence type="ECO:0000313" key="4">
    <source>
        <dbReference type="Proteomes" id="UP000290809"/>
    </source>
</evidence>
<dbReference type="InterPro" id="IPR042219">
    <property type="entry name" value="AAA_lid_11_sf"/>
</dbReference>
<dbReference type="AlphaFoldDB" id="A0A430QCN4"/>
<feature type="domain" description="Dynein heavy chain C-terminal" evidence="2">
    <location>
        <begin position="179"/>
        <end position="245"/>
    </location>
</feature>
<comment type="caution">
    <text evidence="3">The sequence shown here is derived from an EMBL/GenBank/DDBJ whole genome shotgun (WGS) entry which is preliminary data.</text>
</comment>
<proteinExistence type="predicted"/>
<dbReference type="Proteomes" id="UP000290809">
    <property type="component" value="Unassembled WGS sequence"/>
</dbReference>
<evidence type="ECO:0000259" key="1">
    <source>
        <dbReference type="Pfam" id="PF18198"/>
    </source>
</evidence>
<feature type="domain" description="Dynein heavy chain AAA lid" evidence="1">
    <location>
        <begin position="5"/>
        <end position="71"/>
    </location>
</feature>
<dbReference type="GO" id="GO:0030286">
    <property type="term" value="C:dynein complex"/>
    <property type="evidence" value="ECO:0007669"/>
    <property type="project" value="InterPro"/>
</dbReference>
<organism evidence="3 4">
    <name type="scientific">Schistosoma bovis</name>
    <name type="common">Blood fluke</name>
    <dbReference type="NCBI Taxonomy" id="6184"/>
    <lineage>
        <taxon>Eukaryota</taxon>
        <taxon>Metazoa</taxon>
        <taxon>Spiralia</taxon>
        <taxon>Lophotrochozoa</taxon>
        <taxon>Platyhelminthes</taxon>
        <taxon>Trematoda</taxon>
        <taxon>Digenea</taxon>
        <taxon>Strigeidida</taxon>
        <taxon>Schistosomatoidea</taxon>
        <taxon>Schistosomatidae</taxon>
        <taxon>Schistosoma</taxon>
    </lineage>
</organism>
<dbReference type="Pfam" id="PF18199">
    <property type="entry name" value="Dynein_C"/>
    <property type="match status" value="2"/>
</dbReference>
<protein>
    <submittedName>
        <fullName evidence="3">Dynein heavy chain, axonemal</fullName>
    </submittedName>
</protein>
<dbReference type="PANTHER" id="PTHR22878">
    <property type="entry name" value="DYNEIN HEAVY CHAIN 6, AXONEMAL-LIKE-RELATED"/>
    <property type="match status" value="1"/>
</dbReference>
<dbReference type="PANTHER" id="PTHR22878:SF68">
    <property type="entry name" value="DYNEIN HEAVY CHAIN 6, AXONEMAL-LIKE"/>
    <property type="match status" value="1"/>
</dbReference>
<reference evidence="3 4" key="1">
    <citation type="journal article" date="2019" name="PLoS Pathog.">
        <title>Genome sequence of the bovine parasite Schistosoma bovis Tanzania.</title>
        <authorList>
            <person name="Oey H."/>
            <person name="Zakrzewski M."/>
            <person name="Gobert G."/>
            <person name="Gravermann K."/>
            <person name="Stoye J."/>
            <person name="Jones M."/>
            <person name="Mcmanus D."/>
            <person name="Krause L."/>
        </authorList>
    </citation>
    <scope>NUCLEOTIDE SEQUENCE [LARGE SCALE GENOMIC DNA]</scope>
    <source>
        <strain evidence="3 4">TAN1997</strain>
    </source>
</reference>
<name>A0A430QCN4_SCHBO</name>
<feature type="domain" description="Dynein heavy chain C-terminal" evidence="2">
    <location>
        <begin position="119"/>
        <end position="168"/>
    </location>
</feature>
<sequence>LRNDWRKLVFGICFFHSIILERKKFGPLGWNINYDFNDSDRECALLNLEMFCHESYIPWDALTYITAEVNYVYSSSGIYYPPTKETLIEYMEYVSSLPFSSGPELFGMNENANLVYQLQETNNLLSVILNVQPRTNTMSTGKTNDDMVYEQADSILKKLPEKINIEDARPDLFDTDSKEDLEGVYTAFIQNSVPEIWSSKSYPSLKPLGSWIKDLVLRCDFINTWMIRGKPLSFWISGFFFPQAFHLVNFFISYASNHYGNQNWSLLKSMKSSLHIVNILTEYCVD</sequence>
<dbReference type="STRING" id="6184.A0A430QCN4"/>
<dbReference type="Pfam" id="PF18198">
    <property type="entry name" value="AAA_lid_11"/>
    <property type="match status" value="1"/>
</dbReference>
<dbReference type="Gene3D" id="1.20.1270.280">
    <property type="match status" value="1"/>
</dbReference>
<feature type="non-terminal residue" evidence="3">
    <location>
        <position position="1"/>
    </location>
</feature>
<gene>
    <name evidence="3" type="ORF">DC041_0006606</name>
</gene>